<evidence type="ECO:0000313" key="2">
    <source>
        <dbReference type="Proteomes" id="UP000266841"/>
    </source>
</evidence>
<sequence length="185" mass="20395">MLTIYNIDQNIKKTKPNNGPVAWAWSKMKAVRLTGPLAAAAVLHHVISPVLAAPVISDLNQLEYDENGRLAGHVFAYPTGECAHLIEGDSSINDGMWGHKFAQLSGQAYEDVFGHLEGGSKTVPDNVKSWKDDCFATCLEKGTLQGKKLDEDEEIQINRLSDFLTSDSCGKVEYGFVNYHENNIK</sequence>
<reference evidence="1 2" key="1">
    <citation type="journal article" date="2012" name="Genome Biol.">
        <title>Genome and low-iron response of an oceanic diatom adapted to chronic iron limitation.</title>
        <authorList>
            <person name="Lommer M."/>
            <person name="Specht M."/>
            <person name="Roy A.S."/>
            <person name="Kraemer L."/>
            <person name="Andreson R."/>
            <person name="Gutowska M.A."/>
            <person name="Wolf J."/>
            <person name="Bergner S.V."/>
            <person name="Schilhabel M.B."/>
            <person name="Klostermeier U.C."/>
            <person name="Beiko R.G."/>
            <person name="Rosenstiel P."/>
            <person name="Hippler M."/>
            <person name="Laroche J."/>
        </authorList>
    </citation>
    <scope>NUCLEOTIDE SEQUENCE [LARGE SCALE GENOMIC DNA]</scope>
    <source>
        <strain evidence="1 2">CCMP1005</strain>
    </source>
</reference>
<protein>
    <submittedName>
        <fullName evidence="1">Uncharacterized protein</fullName>
    </submittedName>
</protein>
<evidence type="ECO:0000313" key="1">
    <source>
        <dbReference type="EMBL" id="EJK72667.1"/>
    </source>
</evidence>
<feature type="non-terminal residue" evidence="1">
    <location>
        <position position="185"/>
    </location>
</feature>
<keyword evidence="2" id="KW-1185">Reference proteome</keyword>
<proteinExistence type="predicted"/>
<dbReference type="Proteomes" id="UP000266841">
    <property type="component" value="Unassembled WGS sequence"/>
</dbReference>
<comment type="caution">
    <text evidence="1">The sequence shown here is derived from an EMBL/GenBank/DDBJ whole genome shotgun (WGS) entry which is preliminary data.</text>
</comment>
<name>K0TMG0_THAOC</name>
<dbReference type="AlphaFoldDB" id="K0TMG0"/>
<dbReference type="EMBL" id="AGNL01005498">
    <property type="protein sequence ID" value="EJK72667.1"/>
    <property type="molecule type" value="Genomic_DNA"/>
</dbReference>
<accession>K0TMG0</accession>
<organism evidence="1 2">
    <name type="scientific">Thalassiosira oceanica</name>
    <name type="common">Marine diatom</name>
    <dbReference type="NCBI Taxonomy" id="159749"/>
    <lineage>
        <taxon>Eukaryota</taxon>
        <taxon>Sar</taxon>
        <taxon>Stramenopiles</taxon>
        <taxon>Ochrophyta</taxon>
        <taxon>Bacillariophyta</taxon>
        <taxon>Coscinodiscophyceae</taxon>
        <taxon>Thalassiosirophycidae</taxon>
        <taxon>Thalassiosirales</taxon>
        <taxon>Thalassiosiraceae</taxon>
        <taxon>Thalassiosira</taxon>
    </lineage>
</organism>
<gene>
    <name evidence="1" type="ORF">THAOC_05776</name>
</gene>